<organism evidence="5 6">
    <name type="scientific">Chryseobacterium oranimense</name>
    <dbReference type="NCBI Taxonomy" id="421058"/>
    <lineage>
        <taxon>Bacteria</taxon>
        <taxon>Pseudomonadati</taxon>
        <taxon>Bacteroidota</taxon>
        <taxon>Flavobacteriia</taxon>
        <taxon>Flavobacteriales</taxon>
        <taxon>Weeksellaceae</taxon>
        <taxon>Chryseobacterium group</taxon>
        <taxon>Chryseobacterium</taxon>
    </lineage>
</organism>
<evidence type="ECO:0000259" key="3">
    <source>
        <dbReference type="Pfam" id="PF13102"/>
    </source>
</evidence>
<dbReference type="Pfam" id="PF17293">
    <property type="entry name" value="Arm-DNA-bind_5"/>
    <property type="match status" value="1"/>
</dbReference>
<evidence type="ECO:0000259" key="4">
    <source>
        <dbReference type="Pfam" id="PF17293"/>
    </source>
</evidence>
<evidence type="ECO:0000313" key="6">
    <source>
        <dbReference type="Proteomes" id="UP000184047"/>
    </source>
</evidence>
<feature type="domain" description="Arm DNA-binding" evidence="4">
    <location>
        <begin position="5"/>
        <end position="87"/>
    </location>
</feature>
<evidence type="ECO:0000256" key="2">
    <source>
        <dbReference type="ARBA" id="ARBA00023172"/>
    </source>
</evidence>
<proteinExistence type="predicted"/>
<dbReference type="Gene3D" id="1.10.150.130">
    <property type="match status" value="1"/>
</dbReference>
<dbReference type="STRING" id="421058.SAMN05421866_3469"/>
<gene>
    <name evidence="5" type="ORF">SAMN05421866_3469</name>
</gene>
<dbReference type="Gene3D" id="1.10.443.10">
    <property type="entry name" value="Intergrase catalytic core"/>
    <property type="match status" value="1"/>
</dbReference>
<dbReference type="GO" id="GO:0003677">
    <property type="term" value="F:DNA binding"/>
    <property type="evidence" value="ECO:0007669"/>
    <property type="project" value="UniProtKB-KW"/>
</dbReference>
<dbReference type="InterPro" id="IPR013762">
    <property type="entry name" value="Integrase-like_cat_sf"/>
</dbReference>
<accession>A0A1M5UZQ7</accession>
<sequence>MKIRFYLDKTITKKEGHPLRLYIYVSSKDRKYPFTQYSSLAKDWDFIKEEPKKSHPLYTAISDFLYENRRKILKLLNSRESKTSQQIENYLLGNSDSIYDFWEERIKELEVHRENRSKTDLNTGGTAGKYSNNLSVFKAYKEELMFSEINYNFLYQFKLSKSKTCSPGGINSYLANLRAVYKQAIKRGLYTPESFSNPFEGIMETTGKTKDKYLTIDEMKILKSNPIDHDFYRYFMLCFYLGGLDFIDIASLKKSDIKNNRIKFIRFKGGTNELIDNSIFEEAKEIINYFEDPDSDYLTPIHKFSYKPYRDKYVREIRKKFKKLGIESYVDSKSPRYTFINIGSKELYLNRDIVKELTGHSQNDTHSIYEGKFPYHVKDKVHKEIIDSL</sequence>
<dbReference type="AlphaFoldDB" id="A0A1M5UZQ7"/>
<feature type="domain" description="Phage integrase SAM-like" evidence="3">
    <location>
        <begin position="103"/>
        <end position="194"/>
    </location>
</feature>
<dbReference type="EMBL" id="FQWT01000005">
    <property type="protein sequence ID" value="SHH68471.1"/>
    <property type="molecule type" value="Genomic_DNA"/>
</dbReference>
<name>A0A1M5UZQ7_9FLAO</name>
<dbReference type="Pfam" id="PF13102">
    <property type="entry name" value="Phage_int_SAM_5"/>
    <property type="match status" value="1"/>
</dbReference>
<dbReference type="RefSeq" id="WP_073065222.1">
    <property type="nucleotide sequence ID" value="NZ_FQWT01000005.1"/>
</dbReference>
<protein>
    <submittedName>
        <fullName evidence="5">Site-specific recombinase XerD</fullName>
    </submittedName>
</protein>
<dbReference type="InterPro" id="IPR011010">
    <property type="entry name" value="DNA_brk_join_enz"/>
</dbReference>
<evidence type="ECO:0000313" key="5">
    <source>
        <dbReference type="EMBL" id="SHH68471.1"/>
    </source>
</evidence>
<keyword evidence="1" id="KW-0238">DNA-binding</keyword>
<dbReference type="Proteomes" id="UP000184047">
    <property type="component" value="Unassembled WGS sequence"/>
</dbReference>
<evidence type="ECO:0000256" key="1">
    <source>
        <dbReference type="ARBA" id="ARBA00023125"/>
    </source>
</evidence>
<dbReference type="SUPFAM" id="SSF56349">
    <property type="entry name" value="DNA breaking-rejoining enzymes"/>
    <property type="match status" value="1"/>
</dbReference>
<dbReference type="InterPro" id="IPR010998">
    <property type="entry name" value="Integrase_recombinase_N"/>
</dbReference>
<keyword evidence="2" id="KW-0233">DNA recombination</keyword>
<dbReference type="InterPro" id="IPR035386">
    <property type="entry name" value="Arm-DNA-bind_5"/>
</dbReference>
<keyword evidence="6" id="KW-1185">Reference proteome</keyword>
<dbReference type="OrthoDB" id="1231702at2"/>
<reference evidence="6" key="1">
    <citation type="submission" date="2016-11" db="EMBL/GenBank/DDBJ databases">
        <authorList>
            <person name="Varghese N."/>
            <person name="Submissions S."/>
        </authorList>
    </citation>
    <scope>NUCLEOTIDE SEQUENCE [LARGE SCALE GENOMIC DNA]</scope>
    <source>
        <strain evidence="6">DSM 19055</strain>
    </source>
</reference>
<dbReference type="GO" id="GO:0015074">
    <property type="term" value="P:DNA integration"/>
    <property type="evidence" value="ECO:0007669"/>
    <property type="project" value="InterPro"/>
</dbReference>
<dbReference type="GO" id="GO:0006310">
    <property type="term" value="P:DNA recombination"/>
    <property type="evidence" value="ECO:0007669"/>
    <property type="project" value="UniProtKB-KW"/>
</dbReference>
<dbReference type="InterPro" id="IPR025269">
    <property type="entry name" value="SAM-like_dom"/>
</dbReference>